<proteinExistence type="predicted"/>
<feature type="compositionally biased region" description="Basic and acidic residues" evidence="1">
    <location>
        <begin position="413"/>
        <end position="424"/>
    </location>
</feature>
<protein>
    <submittedName>
        <fullName evidence="2">Uncharacterized protein</fullName>
    </submittedName>
</protein>
<dbReference type="Proteomes" id="UP000253816">
    <property type="component" value="Unassembled WGS sequence"/>
</dbReference>
<evidence type="ECO:0000256" key="1">
    <source>
        <dbReference type="SAM" id="MobiDB-lite"/>
    </source>
</evidence>
<sequence length="463" mass="51926">MTLSSVSIPFRTRTQTGCFNLNVIEHEGFLNLVSRTSSAAETALKRLKTCPRRMVFNTSNKESLFVFPRPVTFNLLQETITNGSLVIVKHAECLYIGFSPIPEEDTKLTQHNRFLRHFHHYQLDSIPKEHLERMGISEKGKSLLQLPLDTKLETISGKATFKKLYLMLLSDHKNNALALLCCKNPIPSALPVPTLCLKAQNLLSFQSESFSHIKVPCLTDRTCSDVIISCLSAEKFKQKMHESIPFKESFVEGKGYTHRVQALYWENNSLIVLPRGCSIGPHHSLSGGQLYLINGNQLEIGFIPDNIQKTTDRDRFGEFHRSLLEEVEVTNKFIHGNRCLRLGLGTEAKVCSQQNSSPCINGVSLFLLASKYTDFIALLCKTGDYDFMSIDPMNPTAGFFPLSAMGLTPPEQEPPRKKLRKEDEPGTSSTEAVKVQQIEEQAGTSAQALAEEKKRKQDLSAFT</sequence>
<feature type="compositionally biased region" description="Polar residues" evidence="1">
    <location>
        <begin position="438"/>
        <end position="447"/>
    </location>
</feature>
<keyword evidence="3" id="KW-1185">Reference proteome</keyword>
<evidence type="ECO:0000313" key="2">
    <source>
        <dbReference type="EMBL" id="RDB31611.1"/>
    </source>
</evidence>
<feature type="region of interest" description="Disordered" evidence="1">
    <location>
        <begin position="403"/>
        <end position="463"/>
    </location>
</feature>
<accession>A0A369KAI3</accession>
<organism evidence="2 3">
    <name type="scientific">Candidatus Similichlamydia laticola</name>
    <dbReference type="NCBI Taxonomy" id="2170265"/>
    <lineage>
        <taxon>Bacteria</taxon>
        <taxon>Pseudomonadati</taxon>
        <taxon>Chlamydiota</taxon>
        <taxon>Chlamydiia</taxon>
        <taxon>Parachlamydiales</taxon>
        <taxon>Candidatus Parilichlamydiaceae</taxon>
        <taxon>Candidatus Similichlamydia</taxon>
    </lineage>
</organism>
<reference evidence="2 3" key="1">
    <citation type="submission" date="2018-07" db="EMBL/GenBank/DDBJ databases">
        <title>Comparative genomics of the Candidatus Parilichlamydiaceae reveals evidence of convergent evolution and genome reduction in the phylum Chlamydiae.</title>
        <authorList>
            <person name="Taylor-Brown A."/>
            <person name="Polkinghorne A."/>
        </authorList>
    </citation>
    <scope>NUCLEOTIDE SEQUENCE [LARGE SCALE GENOMIC DNA]</scope>
    <source>
        <strain evidence="2 3">Hat2</strain>
    </source>
</reference>
<comment type="caution">
    <text evidence="2">The sequence shown here is derived from an EMBL/GenBank/DDBJ whole genome shotgun (WGS) entry which is preliminary data.</text>
</comment>
<dbReference type="EMBL" id="QQBG01000011">
    <property type="protein sequence ID" value="RDB31611.1"/>
    <property type="molecule type" value="Genomic_DNA"/>
</dbReference>
<gene>
    <name evidence="2" type="ORF">HAT2_00282</name>
</gene>
<name>A0A369KAI3_9BACT</name>
<dbReference type="RefSeq" id="WP_114544282.1">
    <property type="nucleotide sequence ID" value="NZ_QQBG01000011.1"/>
</dbReference>
<feature type="compositionally biased region" description="Basic and acidic residues" evidence="1">
    <location>
        <begin position="450"/>
        <end position="463"/>
    </location>
</feature>
<dbReference type="AlphaFoldDB" id="A0A369KAI3"/>
<evidence type="ECO:0000313" key="3">
    <source>
        <dbReference type="Proteomes" id="UP000253816"/>
    </source>
</evidence>